<reference evidence="1" key="1">
    <citation type="submission" date="2022-02" db="EMBL/GenBank/DDBJ databases">
        <title>Plant Genome Project.</title>
        <authorList>
            <person name="Zhang R.-G."/>
        </authorList>
    </citation>
    <scope>NUCLEOTIDE SEQUENCE</scope>
    <source>
        <strain evidence="1">AT1</strain>
    </source>
</reference>
<accession>A0ACC0PZY0</accession>
<name>A0ACC0PZY0_RHOML</name>
<organism evidence="1 2">
    <name type="scientific">Rhododendron molle</name>
    <name type="common">Chinese azalea</name>
    <name type="synonym">Azalea mollis</name>
    <dbReference type="NCBI Taxonomy" id="49168"/>
    <lineage>
        <taxon>Eukaryota</taxon>
        <taxon>Viridiplantae</taxon>
        <taxon>Streptophyta</taxon>
        <taxon>Embryophyta</taxon>
        <taxon>Tracheophyta</taxon>
        <taxon>Spermatophyta</taxon>
        <taxon>Magnoliopsida</taxon>
        <taxon>eudicotyledons</taxon>
        <taxon>Gunneridae</taxon>
        <taxon>Pentapetalae</taxon>
        <taxon>asterids</taxon>
        <taxon>Ericales</taxon>
        <taxon>Ericaceae</taxon>
        <taxon>Ericoideae</taxon>
        <taxon>Rhodoreae</taxon>
        <taxon>Rhododendron</taxon>
    </lineage>
</organism>
<comment type="caution">
    <text evidence="1">The sequence shown here is derived from an EMBL/GenBank/DDBJ whole genome shotgun (WGS) entry which is preliminary data.</text>
</comment>
<keyword evidence="2" id="KW-1185">Reference proteome</keyword>
<gene>
    <name evidence="1" type="ORF">RHMOL_Rhmol01G0111200</name>
</gene>
<sequence length="75" mass="7747">MADHGDLGGRGEVIDRPEDRDGPMKTETGEQTPAEAIAGQGAAVAGGGDVGQGREQEVAGEDDRRATDEEPRATE</sequence>
<dbReference type="EMBL" id="CM046388">
    <property type="protein sequence ID" value="KAI8571327.1"/>
    <property type="molecule type" value="Genomic_DNA"/>
</dbReference>
<evidence type="ECO:0000313" key="1">
    <source>
        <dbReference type="EMBL" id="KAI8571327.1"/>
    </source>
</evidence>
<protein>
    <submittedName>
        <fullName evidence="1">Uncharacterized protein</fullName>
    </submittedName>
</protein>
<proteinExistence type="predicted"/>
<dbReference type="Proteomes" id="UP001062846">
    <property type="component" value="Chromosome 1"/>
</dbReference>
<evidence type="ECO:0000313" key="2">
    <source>
        <dbReference type="Proteomes" id="UP001062846"/>
    </source>
</evidence>